<evidence type="ECO:0000313" key="3">
    <source>
        <dbReference type="Proteomes" id="UP000541444"/>
    </source>
</evidence>
<gene>
    <name evidence="2" type="ORF">GIB67_018534</name>
</gene>
<dbReference type="Proteomes" id="UP000541444">
    <property type="component" value="Unassembled WGS sequence"/>
</dbReference>
<protein>
    <submittedName>
        <fullName evidence="2">Uncharacterized protein</fullName>
    </submittedName>
</protein>
<evidence type="ECO:0000256" key="1">
    <source>
        <dbReference type="SAM" id="MobiDB-lite"/>
    </source>
</evidence>
<feature type="compositionally biased region" description="Basic and acidic residues" evidence="1">
    <location>
        <begin position="41"/>
        <end position="54"/>
    </location>
</feature>
<sequence>MANNGRAEATKHTGTRHNLEVVLTDLGSGCQSDIKYYGKGDAPDWTPVKKEHIKTTKNPTQHGHKEQGCSHIQSQVT</sequence>
<organism evidence="2 3">
    <name type="scientific">Kingdonia uniflora</name>
    <dbReference type="NCBI Taxonomy" id="39325"/>
    <lineage>
        <taxon>Eukaryota</taxon>
        <taxon>Viridiplantae</taxon>
        <taxon>Streptophyta</taxon>
        <taxon>Embryophyta</taxon>
        <taxon>Tracheophyta</taxon>
        <taxon>Spermatophyta</taxon>
        <taxon>Magnoliopsida</taxon>
        <taxon>Ranunculales</taxon>
        <taxon>Circaeasteraceae</taxon>
        <taxon>Kingdonia</taxon>
    </lineage>
</organism>
<reference evidence="2 3" key="1">
    <citation type="journal article" date="2020" name="IScience">
        <title>Genome Sequencing of the Endangered Kingdonia uniflora (Circaeasteraceae, Ranunculales) Reveals Potential Mechanisms of Evolutionary Specialization.</title>
        <authorList>
            <person name="Sun Y."/>
            <person name="Deng T."/>
            <person name="Zhang A."/>
            <person name="Moore M.J."/>
            <person name="Landis J.B."/>
            <person name="Lin N."/>
            <person name="Zhang H."/>
            <person name="Zhang X."/>
            <person name="Huang J."/>
            <person name="Zhang X."/>
            <person name="Sun H."/>
            <person name="Wang H."/>
        </authorList>
    </citation>
    <scope>NUCLEOTIDE SEQUENCE [LARGE SCALE GENOMIC DNA]</scope>
    <source>
        <strain evidence="2">TB1705</strain>
        <tissue evidence="2">Leaf</tissue>
    </source>
</reference>
<evidence type="ECO:0000313" key="2">
    <source>
        <dbReference type="EMBL" id="KAF6146881.1"/>
    </source>
</evidence>
<dbReference type="EMBL" id="JACGCM010001954">
    <property type="protein sequence ID" value="KAF6146881.1"/>
    <property type="molecule type" value="Genomic_DNA"/>
</dbReference>
<name>A0A7J7LW40_9MAGN</name>
<proteinExistence type="predicted"/>
<comment type="caution">
    <text evidence="2">The sequence shown here is derived from an EMBL/GenBank/DDBJ whole genome shotgun (WGS) entry which is preliminary data.</text>
</comment>
<feature type="region of interest" description="Disordered" evidence="1">
    <location>
        <begin position="41"/>
        <end position="77"/>
    </location>
</feature>
<accession>A0A7J7LW40</accession>
<keyword evidence="3" id="KW-1185">Reference proteome</keyword>
<dbReference type="AlphaFoldDB" id="A0A7J7LW40"/>